<dbReference type="PANTHER" id="PTHR24320">
    <property type="entry name" value="RETINOL DEHYDROGENASE"/>
    <property type="match status" value="1"/>
</dbReference>
<dbReference type="SUPFAM" id="SSF51735">
    <property type="entry name" value="NAD(P)-binding Rossmann-fold domains"/>
    <property type="match status" value="1"/>
</dbReference>
<proteinExistence type="inferred from homology"/>
<evidence type="ECO:0000256" key="1">
    <source>
        <dbReference type="ARBA" id="ARBA00006484"/>
    </source>
</evidence>
<dbReference type="EMBL" id="SPLM01000036">
    <property type="protein sequence ID" value="TMW65980.1"/>
    <property type="molecule type" value="Genomic_DNA"/>
</dbReference>
<dbReference type="PRINTS" id="PR00081">
    <property type="entry name" value="GDHRDH"/>
</dbReference>
<organism evidence="3 4">
    <name type="scientific">Pythium oligandrum</name>
    <name type="common">Mycoparasitic fungus</name>
    <dbReference type="NCBI Taxonomy" id="41045"/>
    <lineage>
        <taxon>Eukaryota</taxon>
        <taxon>Sar</taxon>
        <taxon>Stramenopiles</taxon>
        <taxon>Oomycota</taxon>
        <taxon>Peronosporomycetes</taxon>
        <taxon>Pythiales</taxon>
        <taxon>Pythiaceae</taxon>
        <taxon>Pythium</taxon>
    </lineage>
</organism>
<gene>
    <name evidence="3" type="ORF">Poli38472_003745</name>
</gene>
<keyword evidence="2" id="KW-0560">Oxidoreductase</keyword>
<dbReference type="InterPro" id="IPR002347">
    <property type="entry name" value="SDR_fam"/>
</dbReference>
<comment type="caution">
    <text evidence="3">The sequence shown here is derived from an EMBL/GenBank/DDBJ whole genome shotgun (WGS) entry which is preliminary data.</text>
</comment>
<protein>
    <submittedName>
        <fullName evidence="3">Uncharacterized protein</fullName>
    </submittedName>
</protein>
<dbReference type="InterPro" id="IPR036291">
    <property type="entry name" value="NAD(P)-bd_dom_sf"/>
</dbReference>
<accession>A0A8K1CMF1</accession>
<keyword evidence="4" id="KW-1185">Reference proteome</keyword>
<dbReference type="GO" id="GO:0016491">
    <property type="term" value="F:oxidoreductase activity"/>
    <property type="evidence" value="ECO:0007669"/>
    <property type="project" value="UniProtKB-KW"/>
</dbReference>
<dbReference type="Gene3D" id="3.40.50.720">
    <property type="entry name" value="NAD(P)-binding Rossmann-like Domain"/>
    <property type="match status" value="1"/>
</dbReference>
<dbReference type="OrthoDB" id="157221at2759"/>
<evidence type="ECO:0000313" key="3">
    <source>
        <dbReference type="EMBL" id="TMW65980.1"/>
    </source>
</evidence>
<dbReference type="Proteomes" id="UP000794436">
    <property type="component" value="Unassembled WGS sequence"/>
</dbReference>
<reference evidence="3" key="1">
    <citation type="submission" date="2019-03" db="EMBL/GenBank/DDBJ databases">
        <title>Long read genome sequence of the mycoparasitic Pythium oligandrum ATCC 38472 isolated from sugarbeet rhizosphere.</title>
        <authorList>
            <person name="Gaulin E."/>
        </authorList>
    </citation>
    <scope>NUCLEOTIDE SEQUENCE</scope>
    <source>
        <strain evidence="3">ATCC 38472_TT</strain>
    </source>
</reference>
<comment type="similarity">
    <text evidence="1">Belongs to the short-chain dehydrogenases/reductases (SDR) family.</text>
</comment>
<dbReference type="Pfam" id="PF00106">
    <property type="entry name" value="adh_short"/>
    <property type="match status" value="1"/>
</dbReference>
<sequence>MKKGAHMILACRNEARGVTAVQTIKEAVGEVQGAGQAEFMQVDVSDLSSVRLFAEGYRKAHDRLDILVNNAGIMAVGYQESKDGFESQFATNHLGHFALISHLLDLLRTSEDARIVCITSLSHRNAKLTLNQLVWPQDKQYDQQLVYANTKLYNLLFALELDRRLKANGITNIKVSASHPGFTVTNFLNSTLNASGVLFRAFFHTVSTIAQKPEMGILPILYAATAPGVPGGELYGPKGFHNMWGYPTIEKPQNASVTEDVARAIWTQSEQLAGIRFAI</sequence>
<dbReference type="PANTHER" id="PTHR24320:SF148">
    <property type="entry name" value="NAD(P)-BINDING ROSSMANN-FOLD SUPERFAMILY PROTEIN"/>
    <property type="match status" value="1"/>
</dbReference>
<dbReference type="AlphaFoldDB" id="A0A8K1CMF1"/>
<name>A0A8K1CMF1_PYTOL</name>
<evidence type="ECO:0000256" key="2">
    <source>
        <dbReference type="ARBA" id="ARBA00023002"/>
    </source>
</evidence>
<evidence type="ECO:0000313" key="4">
    <source>
        <dbReference type="Proteomes" id="UP000794436"/>
    </source>
</evidence>